<dbReference type="Proteomes" id="UP000323819">
    <property type="component" value="Unassembled WGS sequence"/>
</dbReference>
<evidence type="ECO:0000313" key="1">
    <source>
        <dbReference type="EMBL" id="TXX67174.1"/>
    </source>
</evidence>
<dbReference type="RefSeq" id="WP_148521293.1">
    <property type="nucleotide sequence ID" value="NZ_VSIJ01000005.1"/>
</dbReference>
<proteinExistence type="predicted"/>
<dbReference type="AlphaFoldDB" id="A0ABD7SST7"/>
<comment type="caution">
    <text evidence="1">The sequence shown here is derived from an EMBL/GenBank/DDBJ whole genome shotgun (WGS) entry which is preliminary data.</text>
</comment>
<protein>
    <submittedName>
        <fullName evidence="1">Uncharacterized protein</fullName>
    </submittedName>
</protein>
<dbReference type="EMBL" id="VSIJ01000005">
    <property type="protein sequence ID" value="TXX67174.1"/>
    <property type="molecule type" value="Genomic_DNA"/>
</dbReference>
<evidence type="ECO:0000313" key="2">
    <source>
        <dbReference type="Proteomes" id="UP000323819"/>
    </source>
</evidence>
<gene>
    <name evidence="1" type="ORF">FXF03_00985</name>
</gene>
<accession>A0ABD7SST7</accession>
<organism evidence="1 2">
    <name type="scientific">Vibrio cholerae</name>
    <dbReference type="NCBI Taxonomy" id="666"/>
    <lineage>
        <taxon>Bacteria</taxon>
        <taxon>Pseudomonadati</taxon>
        <taxon>Pseudomonadota</taxon>
        <taxon>Gammaproteobacteria</taxon>
        <taxon>Vibrionales</taxon>
        <taxon>Vibrionaceae</taxon>
        <taxon>Vibrio</taxon>
    </lineage>
</organism>
<name>A0ABD7SST7_VIBCL</name>
<sequence>MKALIKSLMLSWLQKNCAAFFSVYSKPIHQSCSIENCLVLDTSKLDFWKRERRIFVSISPFKPYSQFEAVAAYVQDGTLLDHLGTDGLRKDREHLHIRLLLKEVDSDKYYISAIDYLPDTRKSFASSLQSVGDHQLAQVAFDHGQSVVLEFCQNPLFHVLDHLSKPTKLDNLKFQVGLKFKHWINHIDLPEFDIWRVQVASLAQDKGMLTDYRYTGCKPEYWTELYNAGYKANQAFIIGTNPDNWSGEY</sequence>
<reference evidence="1 2" key="1">
    <citation type="submission" date="2019-06" db="EMBL/GenBank/DDBJ databases">
        <title>Vibrio cholerae phylogeny based on whole-genome sequencing reveals genetic diversity and population strucutre.</title>
        <authorList>
            <person name="Zhiqiu Y."/>
            <person name="Bin L."/>
            <person name="Lingyan J."/>
        </authorList>
    </citation>
    <scope>NUCLEOTIDE SEQUENCE [LARGE SCALE GENOMIC DNA]</scope>
    <source>
        <strain evidence="1 2">N2814</strain>
    </source>
</reference>